<dbReference type="PANTHER" id="PTHR47572">
    <property type="entry name" value="LIPOPROTEIN-RELATED"/>
    <property type="match status" value="1"/>
</dbReference>
<feature type="signal peptide" evidence="3">
    <location>
        <begin position="1"/>
        <end position="22"/>
    </location>
</feature>
<dbReference type="KEGG" id="blac:94346343"/>
<dbReference type="SUPFAM" id="SSF63829">
    <property type="entry name" value="Calcium-dependent phosphotriesterase"/>
    <property type="match status" value="1"/>
</dbReference>
<feature type="domain" description="SMP-30/Gluconolactonase/LRE-like region" evidence="4">
    <location>
        <begin position="517"/>
        <end position="821"/>
    </location>
</feature>
<feature type="compositionally biased region" description="Low complexity" evidence="2">
    <location>
        <begin position="151"/>
        <end position="179"/>
    </location>
</feature>
<comment type="caution">
    <text evidence="5">The sequence shown here is derived from an EMBL/GenBank/DDBJ whole genome shotgun (WGS) entry which is preliminary data.</text>
</comment>
<dbReference type="InterPro" id="IPR011042">
    <property type="entry name" value="6-blade_b-propeller_TolB-like"/>
</dbReference>
<feature type="compositionally biased region" description="Polar residues" evidence="2">
    <location>
        <begin position="221"/>
        <end position="230"/>
    </location>
</feature>
<feature type="compositionally biased region" description="Low complexity" evidence="2">
    <location>
        <begin position="265"/>
        <end position="370"/>
    </location>
</feature>
<dbReference type="GO" id="GO:0016787">
    <property type="term" value="F:hydrolase activity"/>
    <property type="evidence" value="ECO:0007669"/>
    <property type="project" value="UniProtKB-KW"/>
</dbReference>
<dbReference type="OrthoDB" id="423498at2759"/>
<proteinExistence type="predicted"/>
<dbReference type="GeneID" id="94346343"/>
<dbReference type="PANTHER" id="PTHR47572:SF4">
    <property type="entry name" value="LACTONASE DRP35"/>
    <property type="match status" value="1"/>
</dbReference>
<evidence type="ECO:0000256" key="2">
    <source>
        <dbReference type="SAM" id="MobiDB-lite"/>
    </source>
</evidence>
<evidence type="ECO:0000313" key="5">
    <source>
        <dbReference type="EMBL" id="TDH69595.1"/>
    </source>
</evidence>
<sequence length="847" mass="85754">MKGMRWLLLLAVALASVQDANADESALLALEETLLASIQLPTARRHLSVDLFHEHAARYLVASADTTTEITALFNLYKKLYTTQVVSWGSTVASQTTYFEENVFPRIQDKANELLLIATSSSVPTNIGDQLGVGVPNQNLDGTMSTVNVDSTTSGSPSSNSETTAGGTSGTDETSSSGKSTREDGTSNGLSTPGEISGGANVGITSTGTSGGVAGGPSSSEPTFSGTPTAGNVGTSSGGVSISGTSLSGAFTSGNPSSGTAPSGTSFSGNPSSETSPSGTSFSGNPSSGNSPSGTSSSGNPFSGTSPSGTFSSGNPSSGTSPSGTPSSGNPSSGTSPSGTPSSGNPTSGTSSSGTISSGISSSGNPSSGTASGGTSSGGSPSTATSSSGTPTSGIFSGRTPLSGGSSLTSGGNSNVTPLLSRTTTVDVSFNAAVTSPMLNTASGSFWTATYNVMLSSNVASLRPQSRNVETVVQSSSAANAANVALASAAARYQAPTLIYGYTQPSRRLQSGALDTSDIDLLFCDVAGNAIWKWSAQDVPDASVSNVSNALANIDVDVDGVCLASSTLGVSAYQSGCSLQNHPEGCDNVYYKGCGGITVSPTSDRIVIARTGGRTLGVLNYNTVGTACQGQVVDAISTYRGKKFNSPTFAEYANNGILYFTDSPFGLATSEADFDGDTLDKSPLREIPYNGVYMLRNGTGQSVELVDCEMRRPNKIAFSPSNDIMYITNSQKGDSYIKSYVLADDGTVTNSSIFFNFTAHPELETSEGSARGIKVDINGFVYVVCYKGVYVFSPEAELAGAIMSSEILDSVTLGLGRLFITGSFGIVAHTSGVASQTIPQAQVTCSA</sequence>
<dbReference type="RefSeq" id="XP_067819094.1">
    <property type="nucleotide sequence ID" value="XM_067960672.1"/>
</dbReference>
<evidence type="ECO:0000256" key="3">
    <source>
        <dbReference type="SAM" id="SignalP"/>
    </source>
</evidence>
<dbReference type="Gene3D" id="2.120.10.30">
    <property type="entry name" value="TolB, C-terminal domain"/>
    <property type="match status" value="1"/>
</dbReference>
<feature type="compositionally biased region" description="Low complexity" evidence="2">
    <location>
        <begin position="378"/>
        <end position="415"/>
    </location>
</feature>
<accession>A0A976FMZ0</accession>
<keyword evidence="1" id="KW-0378">Hydrolase</keyword>
<keyword evidence="3" id="KW-0732">Signal</keyword>
<feature type="compositionally biased region" description="Low complexity" evidence="2">
    <location>
        <begin position="231"/>
        <end position="249"/>
    </location>
</feature>
<feature type="compositionally biased region" description="Polar residues" evidence="2">
    <location>
        <begin position="138"/>
        <end position="150"/>
    </location>
</feature>
<dbReference type="EMBL" id="SHOA02000002">
    <property type="protein sequence ID" value="TDH69595.1"/>
    <property type="molecule type" value="Genomic_DNA"/>
</dbReference>
<feature type="compositionally biased region" description="Polar residues" evidence="2">
    <location>
        <begin position="250"/>
        <end position="264"/>
    </location>
</feature>
<feature type="region of interest" description="Disordered" evidence="2">
    <location>
        <begin position="138"/>
        <end position="418"/>
    </location>
</feature>
<reference evidence="5 6" key="1">
    <citation type="journal article" date="2021" name="Genome Biol.">
        <title>AFLAP: assembly-free linkage analysis pipeline using k-mers from genome sequencing data.</title>
        <authorList>
            <person name="Fletcher K."/>
            <person name="Zhang L."/>
            <person name="Gil J."/>
            <person name="Han R."/>
            <person name="Cavanaugh K."/>
            <person name="Michelmore R."/>
        </authorList>
    </citation>
    <scope>NUCLEOTIDE SEQUENCE [LARGE SCALE GENOMIC DNA]</scope>
    <source>
        <strain evidence="5 6">SF5</strain>
    </source>
</reference>
<dbReference type="Proteomes" id="UP000294530">
    <property type="component" value="Unassembled WGS sequence"/>
</dbReference>
<evidence type="ECO:0000313" key="6">
    <source>
        <dbReference type="Proteomes" id="UP000294530"/>
    </source>
</evidence>
<dbReference type="Pfam" id="PF08450">
    <property type="entry name" value="SGL"/>
    <property type="match status" value="1"/>
</dbReference>
<evidence type="ECO:0000259" key="4">
    <source>
        <dbReference type="Pfam" id="PF08450"/>
    </source>
</evidence>
<protein>
    <recommendedName>
        <fullName evidence="4">SMP-30/Gluconolactonase/LRE-like region domain-containing protein</fullName>
    </recommendedName>
</protein>
<name>A0A976FMZ0_BRELC</name>
<dbReference type="AlphaFoldDB" id="A0A976FMZ0"/>
<evidence type="ECO:0000256" key="1">
    <source>
        <dbReference type="ARBA" id="ARBA00022801"/>
    </source>
</evidence>
<feature type="chain" id="PRO_5036695722" description="SMP-30/Gluconolactonase/LRE-like region domain-containing protein" evidence="3">
    <location>
        <begin position="23"/>
        <end position="847"/>
    </location>
</feature>
<organism evidence="5 6">
    <name type="scientific">Bremia lactucae</name>
    <name type="common">Lettuce downy mildew</name>
    <dbReference type="NCBI Taxonomy" id="4779"/>
    <lineage>
        <taxon>Eukaryota</taxon>
        <taxon>Sar</taxon>
        <taxon>Stramenopiles</taxon>
        <taxon>Oomycota</taxon>
        <taxon>Peronosporomycetes</taxon>
        <taxon>Peronosporales</taxon>
        <taxon>Peronosporaceae</taxon>
        <taxon>Bremia</taxon>
    </lineage>
</organism>
<gene>
    <name evidence="5" type="ORF">CCR75_002575</name>
</gene>
<keyword evidence="6" id="KW-1185">Reference proteome</keyword>
<dbReference type="InterPro" id="IPR013658">
    <property type="entry name" value="SGL"/>
</dbReference>
<dbReference type="InterPro" id="IPR051262">
    <property type="entry name" value="SMP-30/CGR1_Lactonase"/>
</dbReference>